<evidence type="ECO:0000256" key="4">
    <source>
        <dbReference type="ARBA" id="ARBA00023136"/>
    </source>
</evidence>
<reference evidence="6 7" key="1">
    <citation type="submission" date="2015-05" db="EMBL/GenBank/DDBJ databases">
        <title>Photobacterium galathea sp. nov.</title>
        <authorList>
            <person name="Machado H."/>
            <person name="Gram L."/>
        </authorList>
    </citation>
    <scope>NUCLEOTIDE SEQUENCE [LARGE SCALE GENOMIC DNA]</scope>
    <source>
        <strain evidence="6 7">DSM 25995</strain>
    </source>
</reference>
<evidence type="ECO:0000313" key="6">
    <source>
        <dbReference type="EMBL" id="KLV01490.1"/>
    </source>
</evidence>
<dbReference type="InterPro" id="IPR003752">
    <property type="entry name" value="DiS_bond_form_DsbB/BdbC"/>
</dbReference>
<evidence type="ECO:0000256" key="5">
    <source>
        <dbReference type="SAM" id="Phobius"/>
    </source>
</evidence>
<dbReference type="Proteomes" id="UP000036426">
    <property type="component" value="Unassembled WGS sequence"/>
</dbReference>
<dbReference type="AlphaFoldDB" id="A0A0J1GP14"/>
<feature type="transmembrane region" description="Helical" evidence="5">
    <location>
        <begin position="66"/>
        <end position="84"/>
    </location>
</feature>
<evidence type="ECO:0000313" key="7">
    <source>
        <dbReference type="Proteomes" id="UP000036426"/>
    </source>
</evidence>
<gene>
    <name evidence="6" type="ORF">ABT58_07525</name>
</gene>
<evidence type="ECO:0000256" key="2">
    <source>
        <dbReference type="ARBA" id="ARBA00022692"/>
    </source>
</evidence>
<feature type="transmembrane region" description="Helical" evidence="5">
    <location>
        <begin position="12"/>
        <end position="31"/>
    </location>
</feature>
<dbReference type="GO" id="GO:0006457">
    <property type="term" value="P:protein folding"/>
    <property type="evidence" value="ECO:0007669"/>
    <property type="project" value="InterPro"/>
</dbReference>
<keyword evidence="7" id="KW-1185">Reference proteome</keyword>
<name>A0A0J1GP14_9GAMM</name>
<sequence>MNLSSVTLLNTLGLLGITVVLLIGFVLQIAWDELPCPLCLLQRIGFGMVMFGFMLNVLHGPQQRHYGVVLIGALFGAITSLRQVSLHVIPGTPGYGSPIFGMHYYTWAFVLFGATILGVAVLLMLWNSHNDKPAQTYTMNGFGRFACLLAMITVFLNVVGTFVECGPGQCPDNPVNYWLFDALIAK</sequence>
<feature type="transmembrane region" description="Helical" evidence="5">
    <location>
        <begin position="43"/>
        <end position="59"/>
    </location>
</feature>
<keyword evidence="3 5" id="KW-1133">Transmembrane helix</keyword>
<feature type="transmembrane region" description="Helical" evidence="5">
    <location>
        <begin position="104"/>
        <end position="125"/>
    </location>
</feature>
<dbReference type="SUPFAM" id="SSF158442">
    <property type="entry name" value="DsbB-like"/>
    <property type="match status" value="1"/>
</dbReference>
<dbReference type="OrthoDB" id="3711263at2"/>
<dbReference type="Pfam" id="PF02600">
    <property type="entry name" value="DsbB"/>
    <property type="match status" value="1"/>
</dbReference>
<feature type="transmembrane region" description="Helical" evidence="5">
    <location>
        <begin position="145"/>
        <end position="163"/>
    </location>
</feature>
<dbReference type="InterPro" id="IPR023380">
    <property type="entry name" value="DsbB-like_sf"/>
</dbReference>
<dbReference type="GO" id="GO:0016020">
    <property type="term" value="C:membrane"/>
    <property type="evidence" value="ECO:0007669"/>
    <property type="project" value="UniProtKB-SubCell"/>
</dbReference>
<evidence type="ECO:0000256" key="3">
    <source>
        <dbReference type="ARBA" id="ARBA00022989"/>
    </source>
</evidence>
<proteinExistence type="predicted"/>
<keyword evidence="4 5" id="KW-0472">Membrane</keyword>
<organism evidence="6 7">
    <name type="scientific">Photobacterium aphoticum</name>
    <dbReference type="NCBI Taxonomy" id="754436"/>
    <lineage>
        <taxon>Bacteria</taxon>
        <taxon>Pseudomonadati</taxon>
        <taxon>Pseudomonadota</taxon>
        <taxon>Gammaproteobacteria</taxon>
        <taxon>Vibrionales</taxon>
        <taxon>Vibrionaceae</taxon>
        <taxon>Photobacterium</taxon>
    </lineage>
</organism>
<dbReference type="PATRIC" id="fig|754436.4.peg.1601"/>
<dbReference type="EMBL" id="LDOV01000012">
    <property type="protein sequence ID" value="KLV01490.1"/>
    <property type="molecule type" value="Genomic_DNA"/>
</dbReference>
<dbReference type="GO" id="GO:0015035">
    <property type="term" value="F:protein-disulfide reductase activity"/>
    <property type="evidence" value="ECO:0007669"/>
    <property type="project" value="InterPro"/>
</dbReference>
<keyword evidence="2 5" id="KW-0812">Transmembrane</keyword>
<protein>
    <submittedName>
        <fullName evidence="6">Disulfide bond formation protein B</fullName>
    </submittedName>
</protein>
<dbReference type="Gene3D" id="1.20.1550.10">
    <property type="entry name" value="DsbB-like"/>
    <property type="match status" value="1"/>
</dbReference>
<comment type="caution">
    <text evidence="6">The sequence shown here is derived from an EMBL/GenBank/DDBJ whole genome shotgun (WGS) entry which is preliminary data.</text>
</comment>
<dbReference type="RefSeq" id="WP_047873784.1">
    <property type="nucleotide sequence ID" value="NZ_BMYC01000019.1"/>
</dbReference>
<evidence type="ECO:0000256" key="1">
    <source>
        <dbReference type="ARBA" id="ARBA00004141"/>
    </source>
</evidence>
<comment type="subcellular location">
    <subcellularLocation>
        <location evidence="1">Membrane</location>
        <topology evidence="1">Multi-pass membrane protein</topology>
    </subcellularLocation>
</comment>
<accession>A0A0J1GP14</accession>